<dbReference type="PANTHER" id="PTHR45691:SF6">
    <property type="entry name" value="PROTEIN DIAPHANOUS"/>
    <property type="match status" value="1"/>
</dbReference>
<feature type="compositionally biased region" description="Basic and acidic residues" evidence="1">
    <location>
        <begin position="276"/>
        <end position="286"/>
    </location>
</feature>
<feature type="compositionally biased region" description="Pro residues" evidence="1">
    <location>
        <begin position="146"/>
        <end position="155"/>
    </location>
</feature>
<feature type="compositionally biased region" description="Low complexity" evidence="1">
    <location>
        <begin position="437"/>
        <end position="457"/>
    </location>
</feature>
<dbReference type="InterPro" id="IPR051412">
    <property type="entry name" value="Formin_Homology_Diaphanous_sf"/>
</dbReference>
<feature type="compositionally biased region" description="Basic and acidic residues" evidence="1">
    <location>
        <begin position="17"/>
        <end position="98"/>
    </location>
</feature>
<evidence type="ECO:0000313" key="3">
    <source>
        <dbReference type="Proteomes" id="UP001498398"/>
    </source>
</evidence>
<feature type="compositionally biased region" description="Pro residues" evidence="1">
    <location>
        <begin position="1"/>
        <end position="16"/>
    </location>
</feature>
<feature type="compositionally biased region" description="Basic and acidic residues" evidence="1">
    <location>
        <begin position="227"/>
        <end position="245"/>
    </location>
</feature>
<feature type="compositionally biased region" description="Pro residues" evidence="1">
    <location>
        <begin position="163"/>
        <end position="175"/>
    </location>
</feature>
<dbReference type="EMBL" id="JBANRG010000069">
    <property type="protein sequence ID" value="KAK7440195.1"/>
    <property type="molecule type" value="Genomic_DNA"/>
</dbReference>
<reference evidence="2 3" key="1">
    <citation type="submission" date="2024-01" db="EMBL/GenBank/DDBJ databases">
        <title>A draft genome for the cacao thread blight pathogen Marasmiellus scandens.</title>
        <authorList>
            <person name="Baruah I.K."/>
            <person name="Leung J."/>
            <person name="Bukari Y."/>
            <person name="Amoako-Attah I."/>
            <person name="Meinhardt L.W."/>
            <person name="Bailey B.A."/>
            <person name="Cohen S.P."/>
        </authorList>
    </citation>
    <scope>NUCLEOTIDE SEQUENCE [LARGE SCALE GENOMIC DNA]</scope>
    <source>
        <strain evidence="2 3">GH-19</strain>
    </source>
</reference>
<dbReference type="PANTHER" id="PTHR45691">
    <property type="entry name" value="PROTEIN DIAPHANOUS"/>
    <property type="match status" value="1"/>
</dbReference>
<evidence type="ECO:0000256" key="1">
    <source>
        <dbReference type="SAM" id="MobiDB-lite"/>
    </source>
</evidence>
<feature type="region of interest" description="Disordered" evidence="1">
    <location>
        <begin position="1"/>
        <end position="414"/>
    </location>
</feature>
<feature type="compositionally biased region" description="Pro residues" evidence="1">
    <location>
        <begin position="287"/>
        <end position="297"/>
    </location>
</feature>
<evidence type="ECO:0000313" key="2">
    <source>
        <dbReference type="EMBL" id="KAK7440195.1"/>
    </source>
</evidence>
<accession>A0ABR1ISR2</accession>
<feature type="region of interest" description="Disordered" evidence="1">
    <location>
        <begin position="427"/>
        <end position="479"/>
    </location>
</feature>
<feature type="compositionally biased region" description="Basic and acidic residues" evidence="1">
    <location>
        <begin position="105"/>
        <end position="121"/>
    </location>
</feature>
<dbReference type="Proteomes" id="UP001498398">
    <property type="component" value="Unassembled WGS sequence"/>
</dbReference>
<comment type="caution">
    <text evidence="2">The sequence shown here is derived from an EMBL/GenBank/DDBJ whole genome shotgun (WGS) entry which is preliminary data.</text>
</comment>
<keyword evidence="3" id="KW-1185">Reference proteome</keyword>
<proteinExistence type="predicted"/>
<feature type="compositionally biased region" description="Basic and acidic residues" evidence="1">
    <location>
        <begin position="333"/>
        <end position="348"/>
    </location>
</feature>
<organism evidence="2 3">
    <name type="scientific">Marasmiellus scandens</name>
    <dbReference type="NCBI Taxonomy" id="2682957"/>
    <lineage>
        <taxon>Eukaryota</taxon>
        <taxon>Fungi</taxon>
        <taxon>Dikarya</taxon>
        <taxon>Basidiomycota</taxon>
        <taxon>Agaricomycotina</taxon>
        <taxon>Agaricomycetes</taxon>
        <taxon>Agaricomycetidae</taxon>
        <taxon>Agaricales</taxon>
        <taxon>Marasmiineae</taxon>
        <taxon>Omphalotaceae</taxon>
        <taxon>Marasmiellus</taxon>
    </lineage>
</organism>
<protein>
    <submittedName>
        <fullName evidence="2">Uncharacterized protein</fullName>
    </submittedName>
</protein>
<sequence>MADLPPRPDVPPPPPISRRDDRPYPLRDSYEPRYDRRDPRDRPFDRDRDRDRERERERERDRDRDSRDRDYDRDYDRRYRPPPRWDDRRGPSPYDRRPPPRYRSRSRERDRFHDRSYDRYPPRSPPRSPPRRDYYRPRSRSRTPPRRLPPPPSPPRMQRRRSPTPPPRRSPPPPHLARSRSPPTKRIKLGSHSIGSPPYGTPPLQRPGSPYSRPRSPPRPYSPSRRYGSDRGSEKSYGRRDDRSRSRSPIMRNRARASRSSSPYKESFDSGPSMIKTEEPFAREPSSHPPPPPPMPPDVERDVADYQGDIIMKSEPEPPLPRQSLSPPRHPRRRDEPLPPRDNRDPWHDTPGPHPPTQPRSHGFIPRGAPIRGLGRGAPPFRGGPSSGFAVEPPRAPRNRGIPPTAPMAATSTSLAPPPVVQVAQAQAQTTIQSSQSPLQISTPTLPTPTLGPNSTSVAAADTKQPGTGTTGTGTGTPDIFAHIPEPIIPDYRTLLEQASIPLDRVTEMDMIKKQIVLAQKQVFSLSLEYGNVQKTTRRALHEFEMASFDLRAAVKKRESTRAQLELAREGVLGIDFQGKWDQDVVEVEG</sequence>
<gene>
    <name evidence="2" type="ORF">VKT23_017137</name>
</gene>
<name>A0ABR1ISR2_9AGAR</name>